<evidence type="ECO:0000313" key="4">
    <source>
        <dbReference type="Proteomes" id="UP000319209"/>
    </source>
</evidence>
<evidence type="ECO:0000256" key="1">
    <source>
        <dbReference type="SAM" id="MobiDB-lite"/>
    </source>
</evidence>
<dbReference type="InterPro" id="IPR045659">
    <property type="entry name" value="LptD_2"/>
</dbReference>
<feature type="region of interest" description="Disordered" evidence="1">
    <location>
        <begin position="742"/>
        <end position="790"/>
    </location>
</feature>
<dbReference type="Pfam" id="PF19838">
    <property type="entry name" value="LptD_2"/>
    <property type="match status" value="1"/>
</dbReference>
<dbReference type="GO" id="GO:0009279">
    <property type="term" value="C:cell outer membrane"/>
    <property type="evidence" value="ECO:0007669"/>
    <property type="project" value="TreeGrafter"/>
</dbReference>
<dbReference type="AlphaFoldDB" id="A0A516GTI7"/>
<dbReference type="KEGG" id="fop:FNB79_12860"/>
<sequence>MRSNYFQILLALSFTVLINTFGYSQDLPKPVKVVKATPEEDPIFTPIISVDSLAVSQINERAQDSVKHDSVKQKKEFLTDIVTYTAKDFTSFNKLEQKLYLYNEAEVDYQDMNIKAGIIVIDYSKNEVYAGRLKDSLGEYSQKPVFTQGQSVVEPDSIRFNFDTQKALIFNSKTEQSGFNIIAPIVKKENDSVIYMAKAKFTTAEDIENPEYYFKASKIKYVPDKKVVVGPTNMVIADVPTPIAVPFGFFPLTDKQTSGIIIPSFGEDSDRGYFLQNGGYYFAMSDYADLTILGDYYTNGSYGLNIESNYAVKYKFSGSMSFRYESLIESEKGFPDYSKSTIYNIRWSHSQDSKSSPNSSFSASVNLGSSKYYQTSINQLNTGNYLNNTLSSSVSYSKSFTGDPQVNFSVAATHSQNTQTEVINMSLPSMSGSVGRVYPFEPKTGSKKGIIENINFQYSVNAENQIETTDSLFFKPQMFKDAEAGVRHSIPLSTNFKLFDYLSLSMGTSFEENWTFKTINRYYDQDLEEEVTETINGFDAYRTYNFSTSLGTTIYGMFDFKKEGKDPKIQAIRHVMTPSISYSLTPSFDQYYDTYEVISTEGTALETYSRFEESIYGAPNENFSSSLGLSISNNLEAKVKDNDSTATEAKKVTLLNSLTFSTSYNFAGDSLQWSPLRISGGTSILDSKMNINFGATLDPYALDNNNSKVDVYNINNNGSLFRLTSANLTLSYSLSNELFGGESKENDKGIQENLRGGGRDDDLFGISQDFSNNSFFDDKEDEEDEDEEDKNEFYRYKIPWTLNLAYAVNYSNSTRNNEISSHSLMFSGDVSLSPRWSVGVSSGYDFKDMGFTYTQLRLERDLLSWRMNFSWVPFGTSKSWYFFIGIKSSILSDLKYDKRLQSDKSL</sequence>
<dbReference type="OrthoDB" id="9802320at2"/>
<dbReference type="EMBL" id="CP041637">
    <property type="protein sequence ID" value="QDO94817.1"/>
    <property type="molecule type" value="Genomic_DNA"/>
</dbReference>
<dbReference type="RefSeq" id="WP_143381692.1">
    <property type="nucleotide sequence ID" value="NZ_CP041637.1"/>
</dbReference>
<feature type="compositionally biased region" description="Acidic residues" evidence="1">
    <location>
        <begin position="778"/>
        <end position="790"/>
    </location>
</feature>
<dbReference type="GO" id="GO:1990351">
    <property type="term" value="C:transporter complex"/>
    <property type="evidence" value="ECO:0007669"/>
    <property type="project" value="TreeGrafter"/>
</dbReference>
<dbReference type="PANTHER" id="PTHR30189">
    <property type="entry name" value="LPS-ASSEMBLY PROTEIN"/>
    <property type="match status" value="1"/>
</dbReference>
<organism evidence="3 4">
    <name type="scientific">Formosa sediminum</name>
    <dbReference type="NCBI Taxonomy" id="2594004"/>
    <lineage>
        <taxon>Bacteria</taxon>
        <taxon>Pseudomonadati</taxon>
        <taxon>Bacteroidota</taxon>
        <taxon>Flavobacteriia</taxon>
        <taxon>Flavobacteriales</taxon>
        <taxon>Flavobacteriaceae</taxon>
        <taxon>Formosa</taxon>
    </lineage>
</organism>
<dbReference type="Proteomes" id="UP000319209">
    <property type="component" value="Chromosome"/>
</dbReference>
<dbReference type="InterPro" id="IPR050218">
    <property type="entry name" value="LptD"/>
</dbReference>
<proteinExistence type="predicted"/>
<protein>
    <submittedName>
        <fullName evidence="3">LPS-assembly protein LptD</fullName>
    </submittedName>
</protein>
<keyword evidence="4" id="KW-1185">Reference proteome</keyword>
<feature type="domain" description="LPS-assembly protein LptD central" evidence="2">
    <location>
        <begin position="227"/>
        <end position="700"/>
    </location>
</feature>
<evidence type="ECO:0000313" key="3">
    <source>
        <dbReference type="EMBL" id="QDO94817.1"/>
    </source>
</evidence>
<accession>A0A516GTI7</accession>
<evidence type="ECO:0000259" key="2">
    <source>
        <dbReference type="Pfam" id="PF19838"/>
    </source>
</evidence>
<gene>
    <name evidence="3" type="ORF">FNB79_12860</name>
</gene>
<name>A0A516GTI7_9FLAO</name>
<dbReference type="PANTHER" id="PTHR30189:SF1">
    <property type="entry name" value="LPS-ASSEMBLY PROTEIN LPTD"/>
    <property type="match status" value="1"/>
</dbReference>
<reference evidence="3 4" key="1">
    <citation type="submission" date="2019-07" db="EMBL/GenBank/DDBJ databases">
        <title>Genome sequencing for Formosa sp. PS13.</title>
        <authorList>
            <person name="Park S.-J."/>
        </authorList>
    </citation>
    <scope>NUCLEOTIDE SEQUENCE [LARGE SCALE GENOMIC DNA]</scope>
    <source>
        <strain evidence="3 4">PS13</strain>
    </source>
</reference>